<organism evidence="2 3">
    <name type="scientific">Aspergillus pseudonomiae</name>
    <dbReference type="NCBI Taxonomy" id="1506151"/>
    <lineage>
        <taxon>Eukaryota</taxon>
        <taxon>Fungi</taxon>
        <taxon>Dikarya</taxon>
        <taxon>Ascomycota</taxon>
        <taxon>Pezizomycotina</taxon>
        <taxon>Eurotiomycetes</taxon>
        <taxon>Eurotiomycetidae</taxon>
        <taxon>Eurotiales</taxon>
        <taxon>Aspergillaceae</taxon>
        <taxon>Aspergillus</taxon>
        <taxon>Aspergillus subgen. Circumdati</taxon>
    </lineage>
</organism>
<feature type="region of interest" description="Disordered" evidence="1">
    <location>
        <begin position="8"/>
        <end position="28"/>
    </location>
</feature>
<dbReference type="GeneID" id="43668409"/>
<accession>A0A5N7CUE5</accession>
<gene>
    <name evidence="2" type="ORF">BDV37DRAFT_264848</name>
</gene>
<reference evidence="2 3" key="1">
    <citation type="submission" date="2019-04" db="EMBL/GenBank/DDBJ databases">
        <authorList>
            <consortium name="DOE Joint Genome Institute"/>
            <person name="Mondo S."/>
            <person name="Kjaerbolling I."/>
            <person name="Vesth T."/>
            <person name="Frisvad J.C."/>
            <person name="Nybo J.L."/>
            <person name="Theobald S."/>
            <person name="Kildgaard S."/>
            <person name="Isbrandt T."/>
            <person name="Kuo A."/>
            <person name="Sato A."/>
            <person name="Lyhne E.K."/>
            <person name="Kogle M.E."/>
            <person name="Wiebenga A."/>
            <person name="Kun R.S."/>
            <person name="Lubbers R.J."/>
            <person name="Makela M.R."/>
            <person name="Barry K."/>
            <person name="Chovatia M."/>
            <person name="Clum A."/>
            <person name="Daum C."/>
            <person name="Haridas S."/>
            <person name="He G."/>
            <person name="LaButti K."/>
            <person name="Lipzen A."/>
            <person name="Riley R."/>
            <person name="Salamov A."/>
            <person name="Simmons B.A."/>
            <person name="Magnuson J.K."/>
            <person name="Henrissat B."/>
            <person name="Mortensen U.H."/>
            <person name="Larsen T.O."/>
            <person name="Devries R.P."/>
            <person name="Grigoriev I.V."/>
            <person name="Machida M."/>
            <person name="Baker S.E."/>
            <person name="Andersen M.R."/>
            <person name="Cantor M.N."/>
            <person name="Hua S.X."/>
        </authorList>
    </citation>
    <scope>NUCLEOTIDE SEQUENCE [LARGE SCALE GENOMIC DNA]</scope>
    <source>
        <strain evidence="2 3">CBS 119388</strain>
    </source>
</reference>
<keyword evidence="3" id="KW-1185">Reference proteome</keyword>
<dbReference type="Proteomes" id="UP000325579">
    <property type="component" value="Unassembled WGS sequence"/>
</dbReference>
<proteinExistence type="predicted"/>
<dbReference type="RefSeq" id="XP_031935145.1">
    <property type="nucleotide sequence ID" value="XM_032083718.1"/>
</dbReference>
<dbReference type="EMBL" id="ML736877">
    <property type="protein sequence ID" value="KAE8397826.1"/>
    <property type="molecule type" value="Genomic_DNA"/>
</dbReference>
<protein>
    <submittedName>
        <fullName evidence="2">Uncharacterized protein</fullName>
    </submittedName>
</protein>
<evidence type="ECO:0000313" key="3">
    <source>
        <dbReference type="Proteomes" id="UP000325579"/>
    </source>
</evidence>
<evidence type="ECO:0000256" key="1">
    <source>
        <dbReference type="SAM" id="MobiDB-lite"/>
    </source>
</evidence>
<evidence type="ECO:0000313" key="2">
    <source>
        <dbReference type="EMBL" id="KAE8397826.1"/>
    </source>
</evidence>
<dbReference type="OrthoDB" id="2142759at2759"/>
<sequence>MTAEMAIYSRHIRSAHVPSGDTKPGDHPLPSKELLMMQLNITCVASPMFEHDFPPARIRHGEGNNREGPNAQERFEMEIASILYQSLTARRLKMNAPNPRNMANENRLKKSEKYYGEYDLRASQKDASDPPGMVHRLVCQGSRLINPIRGLHDVV</sequence>
<dbReference type="AlphaFoldDB" id="A0A5N7CUE5"/>
<name>A0A5N7CUE5_9EURO</name>